<dbReference type="Pfam" id="PF01497">
    <property type="entry name" value="Peripla_BP_2"/>
    <property type="match status" value="1"/>
</dbReference>
<sequence>MKKIIFSFMFILYSLSFSALKVENNQVIDSYNNKIELKEYKKIVVLDPAVIETLYLIGAENHIAAIGTIARSKIYPEEKVKLLPNVGHINNSSVEKILSFSPDLVLINAMSPKLGDTLKPFNIPYIVVEANSFNDILNNIKLYGKLTGNEENADLLYDKSIEKLNNIKSKITAQPLNMKGTVLYSTSPMMAFNSKSLPGQILSLLGIENLADNLVGDKPIISPEFLLQQNPDFLAGAMSISKPEDILNSNIIVKETTAGKNNNLFIVDSTKILRGSPRIFEAVEELYKELENLKNN</sequence>
<proteinExistence type="predicted"/>
<feature type="chain" id="PRO_5016738232" evidence="1">
    <location>
        <begin position="22"/>
        <end position="296"/>
    </location>
</feature>
<dbReference type="PANTHER" id="PTHR30535">
    <property type="entry name" value="VITAMIN B12-BINDING PROTEIN"/>
    <property type="match status" value="1"/>
</dbReference>
<evidence type="ECO:0000313" key="4">
    <source>
        <dbReference type="Proteomes" id="UP000255328"/>
    </source>
</evidence>
<keyword evidence="4" id="KW-1185">Reference proteome</keyword>
<evidence type="ECO:0000313" key="3">
    <source>
        <dbReference type="EMBL" id="STO31024.1"/>
    </source>
</evidence>
<dbReference type="AlphaFoldDB" id="A0A377GWN9"/>
<dbReference type="Proteomes" id="UP000255328">
    <property type="component" value="Unassembled WGS sequence"/>
</dbReference>
<dbReference type="RefSeq" id="WP_245943705.1">
    <property type="nucleotide sequence ID" value="NZ_CASFEE010000001.1"/>
</dbReference>
<dbReference type="InterPro" id="IPR002491">
    <property type="entry name" value="ABC_transptr_periplasmic_BD"/>
</dbReference>
<dbReference type="EMBL" id="UGGU01000003">
    <property type="protein sequence ID" value="STO31024.1"/>
    <property type="molecule type" value="Genomic_DNA"/>
</dbReference>
<dbReference type="PROSITE" id="PS50983">
    <property type="entry name" value="FE_B12_PBP"/>
    <property type="match status" value="1"/>
</dbReference>
<feature type="domain" description="Fe/B12 periplasmic-binding" evidence="2">
    <location>
        <begin position="42"/>
        <end position="296"/>
    </location>
</feature>
<protein>
    <submittedName>
        <fullName evidence="3">Uncharacterized ABC transporter solute-binding protein yclQ</fullName>
    </submittedName>
</protein>
<dbReference type="InterPro" id="IPR050902">
    <property type="entry name" value="ABC_Transporter_SBP"/>
</dbReference>
<gene>
    <name evidence="3" type="primary">yclQ_1</name>
    <name evidence="3" type="ORF">NCTC10723_00463</name>
</gene>
<dbReference type="PANTHER" id="PTHR30535:SF34">
    <property type="entry name" value="MOLYBDATE-BINDING PROTEIN MOLA"/>
    <property type="match status" value="1"/>
</dbReference>
<organism evidence="3 4">
    <name type="scientific">Fusobacterium necrogenes</name>
    <dbReference type="NCBI Taxonomy" id="858"/>
    <lineage>
        <taxon>Bacteria</taxon>
        <taxon>Fusobacteriati</taxon>
        <taxon>Fusobacteriota</taxon>
        <taxon>Fusobacteriia</taxon>
        <taxon>Fusobacteriales</taxon>
        <taxon>Fusobacteriaceae</taxon>
        <taxon>Fusobacterium</taxon>
    </lineage>
</organism>
<name>A0A377GWN9_9FUSO</name>
<dbReference type="SUPFAM" id="SSF53807">
    <property type="entry name" value="Helical backbone' metal receptor"/>
    <property type="match status" value="1"/>
</dbReference>
<keyword evidence="1" id="KW-0732">Signal</keyword>
<reference evidence="3 4" key="1">
    <citation type="submission" date="2018-06" db="EMBL/GenBank/DDBJ databases">
        <authorList>
            <consortium name="Pathogen Informatics"/>
            <person name="Doyle S."/>
        </authorList>
    </citation>
    <scope>NUCLEOTIDE SEQUENCE [LARGE SCALE GENOMIC DNA]</scope>
    <source>
        <strain evidence="3 4">NCTC10723</strain>
    </source>
</reference>
<feature type="signal peptide" evidence="1">
    <location>
        <begin position="1"/>
        <end position="21"/>
    </location>
</feature>
<evidence type="ECO:0000259" key="2">
    <source>
        <dbReference type="PROSITE" id="PS50983"/>
    </source>
</evidence>
<dbReference type="GO" id="GO:0071281">
    <property type="term" value="P:cellular response to iron ion"/>
    <property type="evidence" value="ECO:0007669"/>
    <property type="project" value="TreeGrafter"/>
</dbReference>
<accession>A0A377GWN9</accession>
<dbReference type="Gene3D" id="3.40.50.1980">
    <property type="entry name" value="Nitrogenase molybdenum iron protein domain"/>
    <property type="match status" value="2"/>
</dbReference>
<evidence type="ECO:0000256" key="1">
    <source>
        <dbReference type="SAM" id="SignalP"/>
    </source>
</evidence>